<feature type="coiled-coil region" evidence="10">
    <location>
        <begin position="281"/>
        <end position="315"/>
    </location>
</feature>
<dbReference type="InterPro" id="IPR032777">
    <property type="entry name" value="DUF4515"/>
</dbReference>
<feature type="compositionally biased region" description="Polar residues" evidence="11">
    <location>
        <begin position="528"/>
        <end position="539"/>
    </location>
</feature>
<protein>
    <recommendedName>
        <fullName evidence="3">Basal body-orientation factor 1</fullName>
    </recommendedName>
    <alternativeName>
        <fullName evidence="9">Coiled-coil domain-containing protein 176</fullName>
    </alternativeName>
</protein>
<evidence type="ECO:0000259" key="12">
    <source>
        <dbReference type="Pfam" id="PF14988"/>
    </source>
</evidence>
<dbReference type="AlphaFoldDB" id="A0A2B4RQ31"/>
<evidence type="ECO:0000256" key="5">
    <source>
        <dbReference type="ARBA" id="ARBA00023054"/>
    </source>
</evidence>
<evidence type="ECO:0000256" key="1">
    <source>
        <dbReference type="ARBA" id="ARBA00004120"/>
    </source>
</evidence>
<keyword evidence="7" id="KW-0206">Cytoskeleton</keyword>
<feature type="domain" description="DUF4515" evidence="12">
    <location>
        <begin position="91"/>
        <end position="277"/>
    </location>
</feature>
<dbReference type="PANTHER" id="PTHR14845">
    <property type="entry name" value="COILED-COIL DOMAIN-CONTAINING 166"/>
    <property type="match status" value="1"/>
</dbReference>
<dbReference type="PANTHER" id="PTHR14845:SF5">
    <property type="entry name" value="BASAL BODY-ORIENTATION FACTOR 1"/>
    <property type="match status" value="1"/>
</dbReference>
<feature type="coiled-coil region" evidence="10">
    <location>
        <begin position="106"/>
        <end position="186"/>
    </location>
</feature>
<evidence type="ECO:0000313" key="13">
    <source>
        <dbReference type="EMBL" id="PFX18447.1"/>
    </source>
</evidence>
<keyword evidence="14" id="KW-1185">Reference proteome</keyword>
<keyword evidence="6" id="KW-0969">Cilium</keyword>
<proteinExistence type="inferred from homology"/>
<comment type="caution">
    <text evidence="13">The sequence shown here is derived from an EMBL/GenBank/DDBJ whole genome shotgun (WGS) entry which is preliminary data.</text>
</comment>
<dbReference type="STRING" id="50429.A0A2B4RQ31"/>
<dbReference type="Proteomes" id="UP000225706">
    <property type="component" value="Unassembled WGS sequence"/>
</dbReference>
<evidence type="ECO:0000256" key="4">
    <source>
        <dbReference type="ARBA" id="ARBA00022490"/>
    </source>
</evidence>
<keyword evidence="4" id="KW-0963">Cytoplasm</keyword>
<evidence type="ECO:0000256" key="11">
    <source>
        <dbReference type="SAM" id="MobiDB-lite"/>
    </source>
</evidence>
<evidence type="ECO:0000256" key="2">
    <source>
        <dbReference type="ARBA" id="ARBA00007508"/>
    </source>
</evidence>
<feature type="coiled-coil region" evidence="10">
    <location>
        <begin position="39"/>
        <end position="73"/>
    </location>
</feature>
<keyword evidence="8" id="KW-0966">Cell projection</keyword>
<accession>A0A2B4RQ31</accession>
<dbReference type="Pfam" id="PF14988">
    <property type="entry name" value="DUF4515"/>
    <property type="match status" value="1"/>
</dbReference>
<sequence>MPKKGKKAKGAKGAKGGKGKKGGKKGKKEGKKAKKESVLKDAMANAKLWETKLEAVEKSRQEYRENAKHLLYENDILQMQMASTEKDTLDVISYLKQEDSKKDDQVSKLQQALKEVKREARKERQALVDEYSQQIHQLQESLAEKTNEVKLMQSELKLVKEFRRKRAQMQRELDEIKESMSATERHHKDTLQQMEHKFFEEKVRLQQEASKKIAELAERAHSEAISNLDETTRSVYKENVRLNAALDFHIREGQELKKEKQALSTKTSSLLSEKELNGMIVQEKVVESKQQKKEIEELQEKVKTLEKSLSHVVREFEAERASLVQKSEYETRSCRAEISRLQRIVELKTKEMNRVKRLAKTILDQRTEVEQFFLDSLEYVKNEIIRNRIQYRKDAQNAYQQRMLEAHAGHSDFPRVRTFRQMDSSTNNVFDDLKEAERWTGVQGKVDMSELTWEQRERILRMLFAKMNGFKEKRRLKAPALEPTPPDSHSKALPSERTQEALGDSTFLTQQDVGGPSLTAALPLPPVTGTQTSTAGTVS</sequence>
<comment type="subcellular location">
    <subcellularLocation>
        <location evidence="1">Cytoplasm</location>
        <location evidence="1">Cytoskeleton</location>
        <location evidence="1">Cilium basal body</location>
    </subcellularLocation>
</comment>
<evidence type="ECO:0000256" key="7">
    <source>
        <dbReference type="ARBA" id="ARBA00023212"/>
    </source>
</evidence>
<dbReference type="EMBL" id="LSMT01000410">
    <property type="protein sequence ID" value="PFX18447.1"/>
    <property type="molecule type" value="Genomic_DNA"/>
</dbReference>
<evidence type="ECO:0000256" key="9">
    <source>
        <dbReference type="ARBA" id="ARBA00031573"/>
    </source>
</evidence>
<feature type="compositionally biased region" description="Basic residues" evidence="11">
    <location>
        <begin position="1"/>
        <end position="34"/>
    </location>
</feature>
<evidence type="ECO:0000256" key="8">
    <source>
        <dbReference type="ARBA" id="ARBA00023273"/>
    </source>
</evidence>
<evidence type="ECO:0000256" key="6">
    <source>
        <dbReference type="ARBA" id="ARBA00023069"/>
    </source>
</evidence>
<evidence type="ECO:0000313" key="14">
    <source>
        <dbReference type="Proteomes" id="UP000225706"/>
    </source>
</evidence>
<organism evidence="13 14">
    <name type="scientific">Stylophora pistillata</name>
    <name type="common">Smooth cauliflower coral</name>
    <dbReference type="NCBI Taxonomy" id="50429"/>
    <lineage>
        <taxon>Eukaryota</taxon>
        <taxon>Metazoa</taxon>
        <taxon>Cnidaria</taxon>
        <taxon>Anthozoa</taxon>
        <taxon>Hexacorallia</taxon>
        <taxon>Scleractinia</taxon>
        <taxon>Astrocoeniina</taxon>
        <taxon>Pocilloporidae</taxon>
        <taxon>Stylophora</taxon>
    </lineage>
</organism>
<dbReference type="OrthoDB" id="441129at2759"/>
<gene>
    <name evidence="13" type="primary">ccdc176</name>
    <name evidence="13" type="ORF">AWC38_SpisGene17191</name>
</gene>
<evidence type="ECO:0000256" key="10">
    <source>
        <dbReference type="SAM" id="Coils"/>
    </source>
</evidence>
<evidence type="ECO:0000256" key="3">
    <source>
        <dbReference type="ARBA" id="ARBA00015392"/>
    </source>
</evidence>
<reference evidence="14" key="1">
    <citation type="journal article" date="2017" name="bioRxiv">
        <title>Comparative analysis of the genomes of Stylophora pistillata and Acropora digitifera provides evidence for extensive differences between species of corals.</title>
        <authorList>
            <person name="Voolstra C.R."/>
            <person name="Li Y."/>
            <person name="Liew Y.J."/>
            <person name="Baumgarten S."/>
            <person name="Zoccola D."/>
            <person name="Flot J.-F."/>
            <person name="Tambutte S."/>
            <person name="Allemand D."/>
            <person name="Aranda M."/>
        </authorList>
    </citation>
    <scope>NUCLEOTIDE SEQUENCE [LARGE SCALE GENOMIC DNA]</scope>
</reference>
<comment type="similarity">
    <text evidence="2">Belongs to the BBOF1 family.</text>
</comment>
<feature type="region of interest" description="Disordered" evidence="11">
    <location>
        <begin position="1"/>
        <end position="38"/>
    </location>
</feature>
<feature type="region of interest" description="Disordered" evidence="11">
    <location>
        <begin position="475"/>
        <end position="539"/>
    </location>
</feature>
<keyword evidence="5 10" id="KW-0175">Coiled coil</keyword>
<name>A0A2B4RQ31_STYPI</name>